<reference evidence="2 3" key="1">
    <citation type="submission" date="2023-11" db="EMBL/GenBank/DDBJ databases">
        <title>Bacillus jintuensis, isolated from a mudflat on the Beibu Gulf coast.</title>
        <authorList>
            <person name="Li M."/>
        </authorList>
    </citation>
    <scope>NUCLEOTIDE SEQUENCE [LARGE SCALE GENOMIC DNA]</scope>
    <source>
        <strain evidence="2 3">31A1R</strain>
    </source>
</reference>
<evidence type="ECO:0000313" key="2">
    <source>
        <dbReference type="EMBL" id="MDZ5471542.1"/>
    </source>
</evidence>
<keyword evidence="1" id="KW-0472">Membrane</keyword>
<feature type="transmembrane region" description="Helical" evidence="1">
    <location>
        <begin position="80"/>
        <end position="102"/>
    </location>
</feature>
<feature type="transmembrane region" description="Helical" evidence="1">
    <location>
        <begin position="143"/>
        <end position="162"/>
    </location>
</feature>
<feature type="transmembrane region" description="Helical" evidence="1">
    <location>
        <begin position="114"/>
        <end position="131"/>
    </location>
</feature>
<protein>
    <submittedName>
        <fullName evidence="2">CBO0543 family protein</fullName>
    </submittedName>
</protein>
<dbReference type="Proteomes" id="UP001290455">
    <property type="component" value="Unassembled WGS sequence"/>
</dbReference>
<feature type="transmembrane region" description="Helical" evidence="1">
    <location>
        <begin position="50"/>
        <end position="68"/>
    </location>
</feature>
<feature type="transmembrane region" description="Helical" evidence="1">
    <location>
        <begin position="174"/>
        <end position="193"/>
    </location>
</feature>
<name>A0ABU5IWL3_9BACI</name>
<organism evidence="2 3">
    <name type="scientific">Robertmurraya mangrovi</name>
    <dbReference type="NCBI Taxonomy" id="3098077"/>
    <lineage>
        <taxon>Bacteria</taxon>
        <taxon>Bacillati</taxon>
        <taxon>Bacillota</taxon>
        <taxon>Bacilli</taxon>
        <taxon>Bacillales</taxon>
        <taxon>Bacillaceae</taxon>
        <taxon>Robertmurraya</taxon>
    </lineage>
</organism>
<accession>A0ABU5IWL3</accession>
<dbReference type="RefSeq" id="WP_322445833.1">
    <property type="nucleotide sequence ID" value="NZ_JAXOFX010000003.1"/>
</dbReference>
<dbReference type="InterPro" id="IPR048147">
    <property type="entry name" value="CBO0543-like"/>
</dbReference>
<dbReference type="EMBL" id="JAXOFX010000003">
    <property type="protein sequence ID" value="MDZ5471542.1"/>
    <property type="molecule type" value="Genomic_DNA"/>
</dbReference>
<evidence type="ECO:0000313" key="3">
    <source>
        <dbReference type="Proteomes" id="UP001290455"/>
    </source>
</evidence>
<sequence>MGFLTVIELITNHIHYVANISYHEVIEAEENFYHLLKSYWKEHVFLTARWWFLLGLAGIPAAIWWKLVDKKIVIEITAYGLFYGVAAIILDSIGTSLLLWTYPVIISPNLFPQIYPYDVGVIIVPFMLIYQKWGKTIKSFWKASGILSLSIAYIAEPFMIWIDVYKPFTWKHIYSFPIYWLLAILCWYILNYFKYLEQNR</sequence>
<proteinExistence type="predicted"/>
<gene>
    <name evidence="2" type="ORF">SM124_07255</name>
</gene>
<evidence type="ECO:0000256" key="1">
    <source>
        <dbReference type="SAM" id="Phobius"/>
    </source>
</evidence>
<dbReference type="NCBIfam" id="NF041644">
    <property type="entry name" value="CBO0543_fam"/>
    <property type="match status" value="1"/>
</dbReference>
<keyword evidence="1" id="KW-0812">Transmembrane</keyword>
<keyword evidence="3" id="KW-1185">Reference proteome</keyword>
<comment type="caution">
    <text evidence="2">The sequence shown here is derived from an EMBL/GenBank/DDBJ whole genome shotgun (WGS) entry which is preliminary data.</text>
</comment>
<keyword evidence="1" id="KW-1133">Transmembrane helix</keyword>